<accession>E0S9P9</accession>
<dbReference type="VEuPathDB" id="MicrosporidiaDB:Eint_101090"/>
<feature type="region of interest" description="Disordered" evidence="1">
    <location>
        <begin position="1024"/>
        <end position="1058"/>
    </location>
</feature>
<dbReference type="InterPro" id="IPR035999">
    <property type="entry name" value="Sec7_dom_sf"/>
</dbReference>
<dbReference type="SMART" id="SM00222">
    <property type="entry name" value="Sec7"/>
    <property type="match status" value="1"/>
</dbReference>
<dbReference type="SUPFAM" id="SSF48425">
    <property type="entry name" value="Sec7 domain"/>
    <property type="match status" value="1"/>
</dbReference>
<dbReference type="OrthoDB" id="430364at2759"/>
<dbReference type="InterPro" id="IPR000904">
    <property type="entry name" value="Sec7_dom"/>
</dbReference>
<reference evidence="3 4" key="1">
    <citation type="journal article" date="2010" name="Nat. Commun.">
        <title>The complete sequence of the smallest known nuclear genome from the microsporidian Encephalitozoon intestinalis.</title>
        <authorList>
            <person name="Corradi N."/>
            <person name="Pombert J.-F."/>
            <person name="Farinelli L."/>
            <person name="Didier E.S."/>
            <person name="Keeling P.J."/>
        </authorList>
    </citation>
    <scope>NUCLEOTIDE SEQUENCE [LARGE SCALE GENOMIC DNA]</scope>
    <source>
        <strain evidence="3 4">ATCC 50506</strain>
    </source>
</reference>
<dbReference type="GO" id="GO:0005085">
    <property type="term" value="F:guanyl-nucleotide exchange factor activity"/>
    <property type="evidence" value="ECO:0007669"/>
    <property type="project" value="InterPro"/>
</dbReference>
<dbReference type="HOGENOM" id="CLU_287713_0_0_1"/>
<dbReference type="InterPro" id="IPR023394">
    <property type="entry name" value="Sec7_C_sf"/>
</dbReference>
<dbReference type="GeneID" id="9699500"/>
<feature type="domain" description="SEC7" evidence="2">
    <location>
        <begin position="302"/>
        <end position="478"/>
    </location>
</feature>
<sequence>MDESKQKLEEVQILLNRLAASSNKEIRRILDGLPSCPTSKSILDTFCLLFSLGRYSNKELLCFLDAFQRFIPICRADLSEVGDKIVELKFTPSEKDTDLVILKYFEITNTIAESIQSESSRSVFSRYMFVLSNSVVSRGAQVEVLGRFREFLKKKKGLLKLFAARRMYRNIGCTEDLIINFSELLSDEEMVEVALECTTLRGFIIAKTRSRYLFQMYHNELPWWYVMGMHESLIPYLYYTFDGVGLYKNVSKEVYGRLDEQDIIRAMDEDMKSKISPDECDVLGNVSEHKNMADDEGMVGVKRDIRRFNETGCLKEMLEKYGEQMSFEFLRYFEETDLRRLGEFLCKLKNEPLLRMFAETFDFLDMDILDGLRIFLLSFHLSPEGQVIHRVVEAYADKYYLDNAGICTFMDMAKDKKTKEFVFNLSFSFLVLNTKFHNPNIKVKPTFKDYMKDFTPEEIPPSFGEEYLESMYQSIKKKPLEFPAKNQPGKEHYKVFKKVCKNLQEMESRESKLRIRLLEPELPEGLRICTACRMEAHRKLFSTDFKRFLFLDPKVFYQICSRLRMTHIFEEYLNAHKEDTQKFIESFVYYLGMEGKASLYATLLDVLARTDKQRSSGMLSDLGISFLKSSPGKDRVQQQYRDAYKELLNSEIPNVGLLCEGLCLFLSRDVSGGVSGEEEMASQKRRQRSIGFVKGVVVDILKRNISKVEDLSMLDDENIGVLLRECVETGNRKKFCHISKFVSEERLLFYFRQVLEESPGFLDDEILEVFKRISIYNENGFHCILLLQSNGVDMFDFVVTVKYESIVCRAINAHEGEDGDQSEQSRLEFSGKDTLNCYTVEEKYGESLSVPSNLFHFYVSSNSVLNQSKARSIHKSGCPLKEKLFNREEMDKRLIYMIKKADSMNSKDITNYALWIVNLLSSSLPLLSKFFVRNFGLLLTLKDQTMTNNFIKIFYSRICKVINGSELCCRCGYSYLDDVEKLIEMLLKYDLASEKDFEFYFKGKSEMIKSGRVKVGERGVQLVNSKEKNDGSENNSGEPGEVAVVGEPNIKTNPDFNL</sequence>
<keyword evidence="4" id="KW-1185">Reference proteome</keyword>
<dbReference type="RefSeq" id="XP_003073794.1">
    <property type="nucleotide sequence ID" value="XM_003073748.1"/>
</dbReference>
<proteinExistence type="predicted"/>
<dbReference type="AlphaFoldDB" id="E0S9P9"/>
<dbReference type="Pfam" id="PF01369">
    <property type="entry name" value="Sec7"/>
    <property type="match status" value="1"/>
</dbReference>
<reference evidence="3 4" key="2">
    <citation type="journal article" date="2012" name="Proc. Natl. Acad. Sci. U.S.A.">
        <title>Gain and loss of multiple functionally related, horizontally transferred genes in the reduced genomes of two microsporidian parasites.</title>
        <authorList>
            <person name="Pombert J.-F."/>
            <person name="Selman M."/>
            <person name="Burki F."/>
            <person name="Bardell F.T."/>
            <person name="Farinelli L."/>
            <person name="Solter L.F."/>
            <person name="Whitman D.W."/>
            <person name="Weiss L.M."/>
            <person name="Corradi N."/>
            <person name="Keeling P.J."/>
        </authorList>
    </citation>
    <scope>NUCLEOTIDE SEQUENCE [LARGE SCALE GENOMIC DNA]</scope>
    <source>
        <strain evidence="3 4">ATCC 50506</strain>
    </source>
</reference>
<organism evidence="3 4">
    <name type="scientific">Encephalitozoon intestinalis (strain ATCC 50506)</name>
    <name type="common">Microsporidian parasite</name>
    <name type="synonym">Septata intestinalis</name>
    <dbReference type="NCBI Taxonomy" id="876142"/>
    <lineage>
        <taxon>Eukaryota</taxon>
        <taxon>Fungi</taxon>
        <taxon>Fungi incertae sedis</taxon>
        <taxon>Microsporidia</taxon>
        <taxon>Unikaryonidae</taxon>
        <taxon>Encephalitozoon</taxon>
    </lineage>
</organism>
<dbReference type="Proteomes" id="UP000002313">
    <property type="component" value="Chromosome X"/>
</dbReference>
<dbReference type="EMBL" id="CP001951">
    <property type="protein sequence ID" value="ADM12434.1"/>
    <property type="molecule type" value="Genomic_DNA"/>
</dbReference>
<name>E0S9P9_ENCIT</name>
<evidence type="ECO:0000259" key="2">
    <source>
        <dbReference type="PROSITE" id="PS50190"/>
    </source>
</evidence>
<dbReference type="PROSITE" id="PS50190">
    <property type="entry name" value="SEC7"/>
    <property type="match status" value="1"/>
</dbReference>
<dbReference type="Gene3D" id="1.10.1000.11">
    <property type="entry name" value="Arf Nucleotide-binding Site Opener,domain 2"/>
    <property type="match status" value="1"/>
</dbReference>
<evidence type="ECO:0000313" key="4">
    <source>
        <dbReference type="Proteomes" id="UP000002313"/>
    </source>
</evidence>
<evidence type="ECO:0000256" key="1">
    <source>
        <dbReference type="SAM" id="MobiDB-lite"/>
    </source>
</evidence>
<dbReference type="PANTHER" id="PTHR10663">
    <property type="entry name" value="GUANYL-NUCLEOTIDE EXCHANGE FACTOR"/>
    <property type="match status" value="1"/>
</dbReference>
<protein>
    <submittedName>
        <fullName evidence="3">ARF guanine nucleotide exchange factor</fullName>
    </submittedName>
</protein>
<dbReference type="KEGG" id="ein:Eint_101090"/>
<evidence type="ECO:0000313" key="3">
    <source>
        <dbReference type="EMBL" id="ADM12434.1"/>
    </source>
</evidence>
<dbReference type="GO" id="GO:0032012">
    <property type="term" value="P:regulation of ARF protein signal transduction"/>
    <property type="evidence" value="ECO:0007669"/>
    <property type="project" value="InterPro"/>
</dbReference>
<gene>
    <name evidence="3" type="ORF">Eint_101090</name>
</gene>